<reference evidence="3" key="1">
    <citation type="submission" date="2016-11" db="EMBL/GenBank/DDBJ databases">
        <title>Mesorhizobium oceanicum sp. nov., isolated from deep seawater in South China Sea.</title>
        <authorList>
            <person name="Fu G.-Y."/>
        </authorList>
    </citation>
    <scope>NUCLEOTIDE SEQUENCE [LARGE SCALE GENOMIC DNA]</scope>
    <source>
        <strain evidence="3">B7</strain>
    </source>
</reference>
<dbReference type="Pfam" id="PF05136">
    <property type="entry name" value="Phage_portal_2"/>
    <property type="match status" value="1"/>
</dbReference>
<organism evidence="2 3">
    <name type="scientific">Aquibium oceanicum</name>
    <dbReference type="NCBI Taxonomy" id="1670800"/>
    <lineage>
        <taxon>Bacteria</taxon>
        <taxon>Pseudomonadati</taxon>
        <taxon>Pseudomonadota</taxon>
        <taxon>Alphaproteobacteria</taxon>
        <taxon>Hyphomicrobiales</taxon>
        <taxon>Phyllobacteriaceae</taxon>
        <taxon>Aquibium</taxon>
    </lineage>
</organism>
<dbReference type="STRING" id="1670800.BSQ44_08715"/>
<sequence length="543" mass="60202">MTDKPRYRVEAGSAPALAGEILRPRPGSAYLRDTRSAVINTRPAYLRESRDEIRVAWQRAAGLALDLIQNSGRLRGAADQVIADTVGVELVLNPQPDAEALGWSPEFTTGWTRRIKKRWKKYAWNPRECDVRGKHTIPQSIDIGLRWDMAFGEAIGRIDFFTEAMRRRYGITTGTKLCMVTPTKLVQDTNAFENIFQGVVHDENGRPVAYRFEEMEDGITVKRDHMALDPMGRQQVIHVFDPMDVSDVRGISRIAPALRKHIQHEILVDATIQTSILQTIFGIALTSPSPSQDAFEAITALGDAPGENKESLTDDYRDYFLAALDRAAEGKISISGEPTVSHLAPGEKLELLTTKTPGPQFLPVSAELSRDMARAIGITTGGLTMDHTNSTYSSVRMENSSIWPVVVRRRERIAAPIAQAVYESWLDEEIGMGRIDFPGGYEAFRANRDSACWALWQGPAKPTADDGKSAKASTEKIVNGTTTLAAEIAELGQDPDEVFEQRVAEHKRYVENGMPSPFVPKNSAPKDEKEDGETVPRKREDAS</sequence>
<dbReference type="Proteomes" id="UP000182840">
    <property type="component" value="Chromosome"/>
</dbReference>
<dbReference type="GO" id="GO:0005198">
    <property type="term" value="F:structural molecule activity"/>
    <property type="evidence" value="ECO:0007669"/>
    <property type="project" value="InterPro"/>
</dbReference>
<gene>
    <name evidence="2" type="ORF">BSQ44_08715</name>
</gene>
<evidence type="ECO:0000313" key="3">
    <source>
        <dbReference type="Proteomes" id="UP000182840"/>
    </source>
</evidence>
<keyword evidence="3" id="KW-1185">Reference proteome</keyword>
<dbReference type="KEGG" id="meso:BSQ44_08715"/>
<name>A0A1L3SPV9_9HYPH</name>
<evidence type="ECO:0000256" key="1">
    <source>
        <dbReference type="SAM" id="MobiDB-lite"/>
    </source>
</evidence>
<feature type="region of interest" description="Disordered" evidence="1">
    <location>
        <begin position="506"/>
        <end position="543"/>
    </location>
</feature>
<dbReference type="RefSeq" id="WP_072603100.1">
    <property type="nucleotide sequence ID" value="NZ_CP018171.1"/>
</dbReference>
<accession>A0A1L3SPV9</accession>
<evidence type="ECO:0000313" key="2">
    <source>
        <dbReference type="EMBL" id="APH71439.1"/>
    </source>
</evidence>
<feature type="compositionally biased region" description="Basic and acidic residues" evidence="1">
    <location>
        <begin position="524"/>
        <end position="543"/>
    </location>
</feature>
<dbReference type="EMBL" id="CP018171">
    <property type="protein sequence ID" value="APH71439.1"/>
    <property type="molecule type" value="Genomic_DNA"/>
</dbReference>
<dbReference type="InterPro" id="IPR006429">
    <property type="entry name" value="Phage_lambda_portal"/>
</dbReference>
<dbReference type="GO" id="GO:0019068">
    <property type="term" value="P:virion assembly"/>
    <property type="evidence" value="ECO:0007669"/>
    <property type="project" value="InterPro"/>
</dbReference>
<dbReference type="AlphaFoldDB" id="A0A1L3SPV9"/>
<protein>
    <submittedName>
        <fullName evidence="2">Capsid protein</fullName>
    </submittedName>
</protein>
<proteinExistence type="predicted"/>